<dbReference type="GO" id="GO:0004359">
    <property type="term" value="F:glutaminase activity"/>
    <property type="evidence" value="ECO:0007669"/>
    <property type="project" value="InterPro"/>
</dbReference>
<dbReference type="UniPathway" id="UPA00253">
    <property type="reaction ID" value="UER00334"/>
</dbReference>
<dbReference type="CDD" id="cd00553">
    <property type="entry name" value="NAD_synthase"/>
    <property type="match status" value="1"/>
</dbReference>
<dbReference type="InterPro" id="IPR014445">
    <property type="entry name" value="Gln-dep_NAD_synthase"/>
</dbReference>
<dbReference type="STRING" id="1217799.DEALK_12680"/>
<dbReference type="GO" id="GO:0005737">
    <property type="term" value="C:cytoplasm"/>
    <property type="evidence" value="ECO:0007669"/>
    <property type="project" value="InterPro"/>
</dbReference>
<dbReference type="OrthoDB" id="9803818at2"/>
<feature type="binding site" evidence="7">
    <location>
        <position position="406"/>
    </location>
    <ligand>
        <name>deamido-NAD(+)</name>
        <dbReference type="ChEBI" id="CHEBI:58437"/>
        <note>ligand shared between two neighboring subunits</note>
    </ligand>
</feature>
<keyword evidence="3 7" id="KW-0436">Ligase</keyword>
<dbReference type="Gene3D" id="3.40.50.620">
    <property type="entry name" value="HUPs"/>
    <property type="match status" value="1"/>
</dbReference>
<keyword evidence="5 7" id="KW-0067">ATP-binding</keyword>
<feature type="binding site" evidence="7">
    <location>
        <position position="179"/>
    </location>
    <ligand>
        <name>L-glutamine</name>
        <dbReference type="ChEBI" id="CHEBI:58359"/>
    </ligand>
</feature>
<feature type="binding site" evidence="7">
    <location>
        <position position="116"/>
    </location>
    <ligand>
        <name>L-glutamine</name>
        <dbReference type="ChEBI" id="CHEBI:58359"/>
    </ligand>
</feature>
<dbReference type="GO" id="GO:0003952">
    <property type="term" value="F:NAD+ synthase (glutamine-hydrolyzing) activity"/>
    <property type="evidence" value="ECO:0007669"/>
    <property type="project" value="UniProtKB-UniRule"/>
</dbReference>
<feature type="binding site" evidence="7">
    <location>
        <begin position="323"/>
        <end position="330"/>
    </location>
    <ligand>
        <name>ATP</name>
        <dbReference type="ChEBI" id="CHEBI:30616"/>
    </ligand>
</feature>
<evidence type="ECO:0000256" key="10">
    <source>
        <dbReference type="RuleBase" id="RU003811"/>
    </source>
</evidence>
<feature type="active site" description="For glutaminase activity" evidence="7">
    <location>
        <position position="110"/>
    </location>
</feature>
<evidence type="ECO:0000256" key="4">
    <source>
        <dbReference type="ARBA" id="ARBA00022741"/>
    </source>
</evidence>
<feature type="active site" description="Proton acceptor" evidence="9">
    <location>
        <position position="44"/>
    </location>
</feature>
<dbReference type="FunFam" id="3.40.50.620:FF:000106">
    <property type="entry name" value="Glutamine-dependent NAD(+) synthetase"/>
    <property type="match status" value="1"/>
</dbReference>
<protein>
    <recommendedName>
        <fullName evidence="7 8">Glutamine-dependent NAD(+) synthetase</fullName>
        <ecNumber evidence="7 8">6.3.5.1</ecNumber>
    </recommendedName>
    <alternativeName>
        <fullName evidence="7 8">NAD(+) synthase [glutamine-hydrolyzing]</fullName>
    </alternativeName>
</protein>
<feature type="binding site" evidence="7">
    <location>
        <position position="430"/>
    </location>
    <ligand>
        <name>ATP</name>
        <dbReference type="ChEBI" id="CHEBI:30616"/>
    </ligand>
</feature>
<dbReference type="EC" id="6.3.5.1" evidence="7 8"/>
<dbReference type="RefSeq" id="WP_058439407.1">
    <property type="nucleotide sequence ID" value="NZ_KQ758903.1"/>
</dbReference>
<comment type="similarity">
    <text evidence="10">Belongs to the NAD synthetase family.</text>
</comment>
<evidence type="ECO:0000256" key="8">
    <source>
        <dbReference type="PIRNR" id="PIRNR006630"/>
    </source>
</evidence>
<feature type="active site" description="Nucleophile; for glutaminase activity" evidence="7">
    <location>
        <position position="146"/>
    </location>
</feature>
<comment type="catalytic activity">
    <reaction evidence="7 8">
        <text>deamido-NAD(+) + L-glutamine + ATP + H2O = L-glutamate + AMP + diphosphate + NAD(+) + H(+)</text>
        <dbReference type="Rhea" id="RHEA:24384"/>
        <dbReference type="ChEBI" id="CHEBI:15377"/>
        <dbReference type="ChEBI" id="CHEBI:15378"/>
        <dbReference type="ChEBI" id="CHEBI:29985"/>
        <dbReference type="ChEBI" id="CHEBI:30616"/>
        <dbReference type="ChEBI" id="CHEBI:33019"/>
        <dbReference type="ChEBI" id="CHEBI:57540"/>
        <dbReference type="ChEBI" id="CHEBI:58359"/>
        <dbReference type="ChEBI" id="CHEBI:58437"/>
        <dbReference type="ChEBI" id="CHEBI:456215"/>
        <dbReference type="EC" id="6.3.5.1"/>
    </reaction>
</comment>
<dbReference type="InterPro" id="IPR036526">
    <property type="entry name" value="C-N_Hydrolase_sf"/>
</dbReference>
<evidence type="ECO:0000256" key="7">
    <source>
        <dbReference type="HAMAP-Rule" id="MF_02090"/>
    </source>
</evidence>
<dbReference type="PROSITE" id="PS00920">
    <property type="entry name" value="NITRIL_CHT_1"/>
    <property type="match status" value="1"/>
</dbReference>
<comment type="pathway">
    <text evidence="1 7 8">Cofactor biosynthesis; NAD(+) biosynthesis; NAD(+) from deamido-NAD(+) (L-Gln route): step 1/1.</text>
</comment>
<dbReference type="Proteomes" id="UP000053947">
    <property type="component" value="Unassembled WGS sequence"/>
</dbReference>
<feature type="binding site" evidence="7">
    <location>
        <position position="547"/>
    </location>
    <ligand>
        <name>deamido-NAD(+)</name>
        <dbReference type="ChEBI" id="CHEBI:58437"/>
        <note>ligand shared between two neighboring subunits</note>
    </ligand>
</feature>
<dbReference type="Pfam" id="PF02540">
    <property type="entry name" value="NAD_synthase"/>
    <property type="match status" value="1"/>
</dbReference>
<dbReference type="PANTHER" id="PTHR23090:SF9">
    <property type="entry name" value="GLUTAMINE-DEPENDENT NAD(+) SYNTHETASE"/>
    <property type="match status" value="1"/>
</dbReference>
<dbReference type="Gene3D" id="3.60.110.10">
    <property type="entry name" value="Carbon-nitrogen hydrolase"/>
    <property type="match status" value="1"/>
</dbReference>
<organism evidence="12 13">
    <name type="scientific">Dehalogenimonas alkenigignens</name>
    <dbReference type="NCBI Taxonomy" id="1217799"/>
    <lineage>
        <taxon>Bacteria</taxon>
        <taxon>Bacillati</taxon>
        <taxon>Chloroflexota</taxon>
        <taxon>Dehalococcoidia</taxon>
        <taxon>Dehalococcoidales</taxon>
        <taxon>Dehalococcoidaceae</taxon>
        <taxon>Dehalogenimonas</taxon>
    </lineage>
</organism>
<dbReference type="NCBIfam" id="NF010588">
    <property type="entry name" value="PRK13981.1"/>
    <property type="match status" value="1"/>
</dbReference>
<evidence type="ECO:0000256" key="3">
    <source>
        <dbReference type="ARBA" id="ARBA00022598"/>
    </source>
</evidence>
<evidence type="ECO:0000256" key="9">
    <source>
        <dbReference type="PROSITE-ProRule" id="PRU10139"/>
    </source>
</evidence>
<dbReference type="Pfam" id="PF00795">
    <property type="entry name" value="CN_hydrolase"/>
    <property type="match status" value="1"/>
</dbReference>
<feature type="binding site" evidence="7">
    <location>
        <position position="435"/>
    </location>
    <ligand>
        <name>deamido-NAD(+)</name>
        <dbReference type="ChEBI" id="CHEBI:58437"/>
        <note>ligand shared between two neighboring subunits</note>
    </ligand>
</feature>
<gene>
    <name evidence="7" type="primary">nadE</name>
    <name evidence="12" type="ORF">DEALK_12680</name>
</gene>
<evidence type="ECO:0000256" key="1">
    <source>
        <dbReference type="ARBA" id="ARBA00005188"/>
    </source>
</evidence>
<dbReference type="InterPro" id="IPR000132">
    <property type="entry name" value="Nitrilase/CN_hydratase_CS"/>
</dbReference>
<dbReference type="AlphaFoldDB" id="A0A0W0GIM9"/>
<feature type="binding site" evidence="7">
    <location>
        <position position="173"/>
    </location>
    <ligand>
        <name>L-glutamine</name>
        <dbReference type="ChEBI" id="CHEBI:58359"/>
    </ligand>
</feature>
<feature type="domain" description="CN hydrolase" evidence="11">
    <location>
        <begin position="4"/>
        <end position="243"/>
    </location>
</feature>
<reference evidence="12 13" key="1">
    <citation type="submission" date="2015-06" db="EMBL/GenBank/DDBJ databases">
        <title>Genome sequence of the organohalide-respiring Dehalogenimonas alkenigignens type strain (IP3-3T).</title>
        <authorList>
            <person name="Key T.A."/>
            <person name="Richmond D.P."/>
            <person name="Bowman K.S."/>
            <person name="Cho Y.-J."/>
            <person name="Chun J."/>
            <person name="da Costa M.S."/>
            <person name="Rainey F.A."/>
            <person name="Moe W.M."/>
        </authorList>
    </citation>
    <scope>NUCLEOTIDE SEQUENCE [LARGE SCALE GENOMIC DNA]</scope>
    <source>
        <strain evidence="12 13">IP3-3</strain>
    </source>
</reference>
<dbReference type="PROSITE" id="PS50263">
    <property type="entry name" value="CN_HYDROLASE"/>
    <property type="match status" value="1"/>
</dbReference>
<feature type="active site" description="Proton acceptor; for glutaminase activity" evidence="7">
    <location>
        <position position="44"/>
    </location>
</feature>
<keyword evidence="4 7" id="KW-0547">Nucleotide-binding</keyword>
<dbReference type="InterPro" id="IPR003010">
    <property type="entry name" value="C-N_Hydrolase"/>
</dbReference>
<dbReference type="PATRIC" id="fig|1217799.6.peg.1313"/>
<comment type="function">
    <text evidence="7">Catalyzes the ATP-dependent amidation of deamido-NAD to form NAD. Uses L-glutamine as a nitrogen source.</text>
</comment>
<name>A0A0W0GIM9_9CHLR</name>
<evidence type="ECO:0000313" key="13">
    <source>
        <dbReference type="Proteomes" id="UP000053947"/>
    </source>
</evidence>
<comment type="caution">
    <text evidence="12">The sequence shown here is derived from an EMBL/GenBank/DDBJ whole genome shotgun (WGS) entry which is preliminary data.</text>
</comment>
<evidence type="ECO:0000256" key="5">
    <source>
        <dbReference type="ARBA" id="ARBA00022840"/>
    </source>
</evidence>
<keyword evidence="13" id="KW-1185">Reference proteome</keyword>
<dbReference type="InterPro" id="IPR014729">
    <property type="entry name" value="Rossmann-like_a/b/a_fold"/>
</dbReference>
<comment type="caution">
    <text evidence="7">Lacks conserved residue(s) required for the propagation of feature annotation.</text>
</comment>
<evidence type="ECO:0000256" key="6">
    <source>
        <dbReference type="ARBA" id="ARBA00023027"/>
    </source>
</evidence>
<evidence type="ECO:0000256" key="2">
    <source>
        <dbReference type="ARBA" id="ARBA00007145"/>
    </source>
</evidence>
<dbReference type="HAMAP" id="MF_02090">
    <property type="entry name" value="NadE_glutamine_dep"/>
    <property type="match status" value="1"/>
</dbReference>
<dbReference type="GO" id="GO:0000257">
    <property type="term" value="F:nitrilase activity"/>
    <property type="evidence" value="ECO:0007669"/>
    <property type="project" value="UniProtKB-ARBA"/>
</dbReference>
<dbReference type="InterPro" id="IPR003694">
    <property type="entry name" value="NAD_synthase"/>
</dbReference>
<dbReference type="InterPro" id="IPR022310">
    <property type="entry name" value="NAD/GMP_synthase"/>
</dbReference>
<comment type="similarity">
    <text evidence="2 7 8">In the C-terminal section; belongs to the NAD synthetase family.</text>
</comment>
<dbReference type="SUPFAM" id="SSF52402">
    <property type="entry name" value="Adenine nucleotide alpha hydrolases-like"/>
    <property type="match status" value="1"/>
</dbReference>
<dbReference type="SUPFAM" id="SSF56317">
    <property type="entry name" value="Carbon-nitrogen hydrolase"/>
    <property type="match status" value="1"/>
</dbReference>
<evidence type="ECO:0000259" key="11">
    <source>
        <dbReference type="PROSITE" id="PS50263"/>
    </source>
</evidence>
<dbReference type="EMBL" id="LFDV01000002">
    <property type="protein sequence ID" value="KTB48422.1"/>
    <property type="molecule type" value="Genomic_DNA"/>
</dbReference>
<keyword evidence="6 7" id="KW-0520">NAD</keyword>
<dbReference type="PIRSF" id="PIRSF006630">
    <property type="entry name" value="NADS_GAT"/>
    <property type="match status" value="1"/>
</dbReference>
<dbReference type="GO" id="GO:0008795">
    <property type="term" value="F:NAD+ synthase activity"/>
    <property type="evidence" value="ECO:0007669"/>
    <property type="project" value="UniProtKB-UniRule"/>
</dbReference>
<dbReference type="PANTHER" id="PTHR23090">
    <property type="entry name" value="NH 3 /GLUTAMINE-DEPENDENT NAD + SYNTHETASE"/>
    <property type="match status" value="1"/>
</dbReference>
<dbReference type="CDD" id="cd07570">
    <property type="entry name" value="GAT_Gln-NAD-synth"/>
    <property type="match status" value="1"/>
</dbReference>
<proteinExistence type="inferred from homology"/>
<dbReference type="GO" id="GO:0005524">
    <property type="term" value="F:ATP binding"/>
    <property type="evidence" value="ECO:0007669"/>
    <property type="project" value="UniProtKB-UniRule"/>
</dbReference>
<accession>A0A0W0GIM9</accession>
<dbReference type="NCBIfam" id="TIGR00552">
    <property type="entry name" value="nadE"/>
    <property type="match status" value="1"/>
</dbReference>
<evidence type="ECO:0000313" key="12">
    <source>
        <dbReference type="EMBL" id="KTB48422.1"/>
    </source>
</evidence>
<dbReference type="GO" id="GO:0009435">
    <property type="term" value="P:NAD+ biosynthetic process"/>
    <property type="evidence" value="ECO:0007669"/>
    <property type="project" value="UniProtKB-UniRule"/>
</dbReference>
<sequence>MRQLRIALAQINSTVGDFKGNVRLIVDNIEKARAAGADLVAFPELAVPGYPPEDLLLKPSFIQANIKALDQVIAATRGITAVVGFVDRKSDLYNAAAIIHDGRLVAIYHKVHLPNYGVFDEQRYFNAGKACPVFGVAGVGVGFNVCEDIWFETGPATAQASAGAEVILNISASPYHHGKHHFRERMLSARAIDNAAIVAFCNMVGGQDELVFDGASVIFDVRGNTIARARQFEEELLVADLDVDGVLNKRRQDPVPPKKNRELSCDCIEKRIEIVGSKASAGRTALEKQVSVLLEPEAEVYKALVLGTRDYIHKNGFKGVIIGLSGGVDSSIVATIAVDALGHDAVHGLIMPSRFSSPLSAEYAEQLAANLGVETQTISIEQAYQAYLDSLSGVFSGVKPDVTEENIQARIRGNLLMALSNKFGWLVLNTGNKSEVATGYTTLYGDMAGGFAIIKDVPKTLVYRLCQYRNRSAGFDLVPQGVLKRVPSAELRPEQTDHDSLPPYDLLDPILLAYVEEDKSVEQIAAQGYDEKTVKKVARLVDGSEYKRRQAPPGIKITPKAFGRDRRLPITNKFREWGDLDENPEYWY</sequence>